<dbReference type="InterPro" id="IPR032387">
    <property type="entry name" value="ACAS_N"/>
</dbReference>
<dbReference type="GO" id="GO:0030729">
    <property type="term" value="F:acetoacetate-CoA ligase activity"/>
    <property type="evidence" value="ECO:0007669"/>
    <property type="project" value="InterPro"/>
</dbReference>
<dbReference type="InterPro" id="IPR042099">
    <property type="entry name" value="ANL_N_sf"/>
</dbReference>
<dbReference type="EMBL" id="MU001636">
    <property type="protein sequence ID" value="KAF2482229.1"/>
    <property type="molecule type" value="Genomic_DNA"/>
</dbReference>
<evidence type="ECO:0000256" key="1">
    <source>
        <dbReference type="ARBA" id="ARBA00006432"/>
    </source>
</evidence>
<dbReference type="Pfam" id="PF00501">
    <property type="entry name" value="AMP-binding"/>
    <property type="match status" value="1"/>
</dbReference>
<dbReference type="PANTHER" id="PTHR42921">
    <property type="entry name" value="ACETOACETYL-COA SYNTHETASE"/>
    <property type="match status" value="1"/>
</dbReference>
<protein>
    <submittedName>
        <fullName evidence="4">Putative acetyl-CoA synthetase</fullName>
    </submittedName>
</protein>
<dbReference type="GO" id="GO:0006629">
    <property type="term" value="P:lipid metabolic process"/>
    <property type="evidence" value="ECO:0007669"/>
    <property type="project" value="InterPro"/>
</dbReference>
<dbReference type="NCBIfam" id="TIGR01217">
    <property type="entry name" value="ac_ac_CoA_syn"/>
    <property type="match status" value="1"/>
</dbReference>
<evidence type="ECO:0000313" key="4">
    <source>
        <dbReference type="EMBL" id="KAF2482229.1"/>
    </source>
</evidence>
<dbReference type="InterPro" id="IPR045851">
    <property type="entry name" value="AMP-bd_C_sf"/>
</dbReference>
<dbReference type="OrthoDB" id="10253869at2759"/>
<feature type="domain" description="AMP-dependent synthetase/ligase" evidence="2">
    <location>
        <begin position="106"/>
        <end position="468"/>
    </location>
</feature>
<dbReference type="PROSITE" id="PS00455">
    <property type="entry name" value="AMP_BINDING"/>
    <property type="match status" value="1"/>
</dbReference>
<name>A0A6A6PQ74_9PEZI</name>
<dbReference type="Proteomes" id="UP000799767">
    <property type="component" value="Unassembled WGS sequence"/>
</dbReference>
<dbReference type="AlphaFoldDB" id="A0A6A6PQ74"/>
<dbReference type="InterPro" id="IPR005914">
    <property type="entry name" value="Acac_CoA_synth"/>
</dbReference>
<feature type="domain" description="Acetyl-coenzyme A synthetase N-terminal" evidence="3">
    <location>
        <begin position="36"/>
        <end position="93"/>
    </location>
</feature>
<dbReference type="Gene3D" id="3.30.300.30">
    <property type="match status" value="1"/>
</dbReference>
<dbReference type="RefSeq" id="XP_033588799.1">
    <property type="nucleotide sequence ID" value="XM_033729667.1"/>
</dbReference>
<dbReference type="Pfam" id="PF16177">
    <property type="entry name" value="ACAS_N"/>
    <property type="match status" value="1"/>
</dbReference>
<evidence type="ECO:0000313" key="5">
    <source>
        <dbReference type="Proteomes" id="UP000799767"/>
    </source>
</evidence>
<proteinExistence type="inferred from homology"/>
<dbReference type="GeneID" id="54470669"/>
<sequence>MPPKIYEPSNEFIEKSYLTDYRRYVNKTYGLSLETYEDLHKFSVDRPNDFWLSLWNYLPVKASVRPKRAIDESIPIDEFPEFYEGARLNYAENLLSRTGSDIAVKALNELTLDRPEEISWDDLRERVRLYADALKATGYQKGDVMCVIGGSTIKSLALYLAAGSIGGIIASFAHDAGERVLLDRVGQLKPKLLFAQPNYQYNGKTHEITDRVQGVWDAVEKPSGAQLVCTGDETPKGWKSFDEFLNQATGKALEFAQLPFHTPYVVMFSSGTTGTPKGIVHSQGGLIINGMKEHLLHYNHDLRAVHYHYAGIGWTLWNIMVGALFCGSQIVLYDGSPFYPSPEKLLKAVMATGVTSFGAGPRYFTELQKAGVNAKPYTKNVDKIPSAGALLTEAMALWVRDSFGSDKCQISTSGGTELCGNFVHGWQGKPVYAGENAVINLGMDVDIFTPEGKSAPMGESGELVCRKPFPNMPAMFWNDPGKKRYHATYFESFPHVWTHGDFIRKNPETGGYVISGRSDGVLNPSGIRFGSGEIYTILEREASGEVVDSICVGQQREQDQSERVFLFLLTKDGAVSPKLEKKIRDAVSRDLSRRHVPHFFFAVSQIPYNVNGKKLEIPLRAVLSEGKTAFTRRKFTAEEIQLLELYLPYFEVEKLTEGNEGKVKSKL</sequence>
<dbReference type="InterPro" id="IPR000873">
    <property type="entry name" value="AMP-dep_synth/lig_dom"/>
</dbReference>
<dbReference type="PANTHER" id="PTHR42921:SF4">
    <property type="entry name" value="ACETOACETYL-COA SYNTHASE (AFU_ORTHOLOGUE AFUA_8G04770)"/>
    <property type="match status" value="1"/>
</dbReference>
<gene>
    <name evidence="4" type="ORF">BDY17DRAFT_155673</name>
</gene>
<organism evidence="4 5">
    <name type="scientific">Neohortaea acidophila</name>
    <dbReference type="NCBI Taxonomy" id="245834"/>
    <lineage>
        <taxon>Eukaryota</taxon>
        <taxon>Fungi</taxon>
        <taxon>Dikarya</taxon>
        <taxon>Ascomycota</taxon>
        <taxon>Pezizomycotina</taxon>
        <taxon>Dothideomycetes</taxon>
        <taxon>Dothideomycetidae</taxon>
        <taxon>Mycosphaerellales</taxon>
        <taxon>Teratosphaeriaceae</taxon>
        <taxon>Neohortaea</taxon>
    </lineage>
</organism>
<keyword evidence="5" id="KW-1185">Reference proteome</keyword>
<evidence type="ECO:0000259" key="2">
    <source>
        <dbReference type="Pfam" id="PF00501"/>
    </source>
</evidence>
<comment type="similarity">
    <text evidence="1">Belongs to the ATP-dependent AMP-binding enzyme family.</text>
</comment>
<accession>A0A6A6PQ74</accession>
<evidence type="ECO:0000259" key="3">
    <source>
        <dbReference type="Pfam" id="PF16177"/>
    </source>
</evidence>
<dbReference type="Gene3D" id="3.40.50.12780">
    <property type="entry name" value="N-terminal domain of ligase-like"/>
    <property type="match status" value="1"/>
</dbReference>
<dbReference type="InterPro" id="IPR020845">
    <property type="entry name" value="AMP-binding_CS"/>
</dbReference>
<reference evidence="4" key="1">
    <citation type="journal article" date="2020" name="Stud. Mycol.">
        <title>101 Dothideomycetes genomes: a test case for predicting lifestyles and emergence of pathogens.</title>
        <authorList>
            <person name="Haridas S."/>
            <person name="Albert R."/>
            <person name="Binder M."/>
            <person name="Bloem J."/>
            <person name="Labutti K."/>
            <person name="Salamov A."/>
            <person name="Andreopoulos B."/>
            <person name="Baker S."/>
            <person name="Barry K."/>
            <person name="Bills G."/>
            <person name="Bluhm B."/>
            <person name="Cannon C."/>
            <person name="Castanera R."/>
            <person name="Culley D."/>
            <person name="Daum C."/>
            <person name="Ezra D."/>
            <person name="Gonzalez J."/>
            <person name="Henrissat B."/>
            <person name="Kuo A."/>
            <person name="Liang C."/>
            <person name="Lipzen A."/>
            <person name="Lutzoni F."/>
            <person name="Magnuson J."/>
            <person name="Mondo S."/>
            <person name="Nolan M."/>
            <person name="Ohm R."/>
            <person name="Pangilinan J."/>
            <person name="Park H.-J."/>
            <person name="Ramirez L."/>
            <person name="Alfaro M."/>
            <person name="Sun H."/>
            <person name="Tritt A."/>
            <person name="Yoshinaga Y."/>
            <person name="Zwiers L.-H."/>
            <person name="Turgeon B."/>
            <person name="Goodwin S."/>
            <person name="Spatafora J."/>
            <person name="Crous P."/>
            <person name="Grigoriev I."/>
        </authorList>
    </citation>
    <scope>NUCLEOTIDE SEQUENCE</scope>
    <source>
        <strain evidence="4">CBS 113389</strain>
    </source>
</reference>
<dbReference type="SUPFAM" id="SSF56801">
    <property type="entry name" value="Acetyl-CoA synthetase-like"/>
    <property type="match status" value="1"/>
</dbReference>